<feature type="compositionally biased region" description="Basic and acidic residues" evidence="1">
    <location>
        <begin position="145"/>
        <end position="162"/>
    </location>
</feature>
<keyword evidence="2" id="KW-0732">Signal</keyword>
<proteinExistence type="predicted"/>
<feature type="compositionally biased region" description="Basic residues" evidence="1">
    <location>
        <begin position="130"/>
        <end position="144"/>
    </location>
</feature>
<organism evidence="3 4">
    <name type="scientific">Mortierella alpina</name>
    <name type="common">Oleaginous fungus</name>
    <name type="synonym">Mortierella renispora</name>
    <dbReference type="NCBI Taxonomy" id="64518"/>
    <lineage>
        <taxon>Eukaryota</taxon>
        <taxon>Fungi</taxon>
        <taxon>Fungi incertae sedis</taxon>
        <taxon>Mucoromycota</taxon>
        <taxon>Mortierellomycotina</taxon>
        <taxon>Mortierellomycetes</taxon>
        <taxon>Mortierellales</taxon>
        <taxon>Mortierellaceae</taxon>
        <taxon>Mortierella</taxon>
    </lineage>
</organism>
<name>A0A9P8A2J6_MORAP</name>
<evidence type="ECO:0000256" key="1">
    <source>
        <dbReference type="SAM" id="MobiDB-lite"/>
    </source>
</evidence>
<reference evidence="3" key="1">
    <citation type="submission" date="2021-07" db="EMBL/GenBank/DDBJ databases">
        <title>Draft genome of Mortierella alpina, strain LL118, isolated from an aspen leaf litter sample.</title>
        <authorList>
            <person name="Yang S."/>
            <person name="Vinatzer B.A."/>
        </authorList>
    </citation>
    <scope>NUCLEOTIDE SEQUENCE</scope>
    <source>
        <strain evidence="3">LL118</strain>
    </source>
</reference>
<gene>
    <name evidence="3" type="ORF">KVV02_007722</name>
</gene>
<feature type="signal peptide" evidence="2">
    <location>
        <begin position="1"/>
        <end position="23"/>
    </location>
</feature>
<feature type="compositionally biased region" description="Basic residues" evidence="1">
    <location>
        <begin position="88"/>
        <end position="97"/>
    </location>
</feature>
<comment type="caution">
    <text evidence="3">The sequence shown here is derived from an EMBL/GenBank/DDBJ whole genome shotgun (WGS) entry which is preliminary data.</text>
</comment>
<protein>
    <submittedName>
        <fullName evidence="3">Uncharacterized protein</fullName>
    </submittedName>
</protein>
<evidence type="ECO:0000313" key="3">
    <source>
        <dbReference type="EMBL" id="KAG9321147.1"/>
    </source>
</evidence>
<accession>A0A9P8A2J6</accession>
<dbReference type="Proteomes" id="UP000717515">
    <property type="component" value="Unassembled WGS sequence"/>
</dbReference>
<evidence type="ECO:0000256" key="2">
    <source>
        <dbReference type="SAM" id="SignalP"/>
    </source>
</evidence>
<dbReference type="AlphaFoldDB" id="A0A9P8A2J6"/>
<sequence length="162" mass="18112">MRLIAVVLGLGAFLLSTSITVSAQEIIAPEEWFESMKMAQGLVTRNLHNRGSRQLKDRHVHNKVNSNGHKSKMLKRWLISPLTSKPLKPPKKHKGYPKRKEIEARAREFNSFAADAIVAAPVKLQIMSKSKMKAKKTKGKKGKKTAADAGKKKDDHNSAKHK</sequence>
<evidence type="ECO:0000313" key="4">
    <source>
        <dbReference type="Proteomes" id="UP000717515"/>
    </source>
</evidence>
<dbReference type="EMBL" id="JAIFTL010000225">
    <property type="protein sequence ID" value="KAG9321147.1"/>
    <property type="molecule type" value="Genomic_DNA"/>
</dbReference>
<feature type="region of interest" description="Disordered" evidence="1">
    <location>
        <begin position="79"/>
        <end position="101"/>
    </location>
</feature>
<feature type="region of interest" description="Disordered" evidence="1">
    <location>
        <begin position="125"/>
        <end position="162"/>
    </location>
</feature>
<feature type="chain" id="PRO_5040467889" evidence="2">
    <location>
        <begin position="24"/>
        <end position="162"/>
    </location>
</feature>